<evidence type="ECO:0000259" key="1">
    <source>
        <dbReference type="Pfam" id="PF12671"/>
    </source>
</evidence>
<proteinExistence type="predicted"/>
<name>A0A927CSP2_9BACI</name>
<sequence>MTKRLEQYLQERCDRYVREFEERDDAVTALKVGLLKERGAQILNVKANARNIKRSVQGNQEIIRYEAHWQYFIKQKDFYYIEEENKKRIAVFEDGECLSETEIQVPQHPDVQEELQLKEAPDFRQYEYNRLKAVQYAERYWQEYNPAYHAFEDDCTNFISQCLHAGGVPMWGKPNRGNGWWYSGKSWSYSWTVAHALKLLLQSPKGGPKATKVSSPDQLELGDVICYDFEGDGRTNHTTIVTAKDYFDMPLVNAHTFDSRQRYWSYEDSTKYTPQMKYTFFHIENDE</sequence>
<gene>
    <name evidence="2" type="ORF">IEO70_02115</name>
</gene>
<accession>A0A927CSP2</accession>
<evidence type="ECO:0000313" key="3">
    <source>
        <dbReference type="Proteomes" id="UP000602076"/>
    </source>
</evidence>
<dbReference type="EMBL" id="JACXSI010000003">
    <property type="protein sequence ID" value="MBD3107163.1"/>
    <property type="molecule type" value="Genomic_DNA"/>
</dbReference>
<dbReference type="RefSeq" id="WP_190996711.1">
    <property type="nucleotide sequence ID" value="NZ_JACXSI010000003.1"/>
</dbReference>
<comment type="caution">
    <text evidence="2">The sequence shown here is derived from an EMBL/GenBank/DDBJ whole genome shotgun (WGS) entry which is preliminary data.</text>
</comment>
<protein>
    <submittedName>
        <fullName evidence="2">Amidase domain-containing protein</fullName>
    </submittedName>
</protein>
<dbReference type="AlphaFoldDB" id="A0A927CSP2"/>
<dbReference type="PANTHER" id="PTHR40032">
    <property type="entry name" value="EXPORTED PROTEIN-RELATED"/>
    <property type="match status" value="1"/>
</dbReference>
<dbReference type="Proteomes" id="UP000602076">
    <property type="component" value="Unassembled WGS sequence"/>
</dbReference>
<organism evidence="2 3">
    <name type="scientific">Peribacillus faecalis</name>
    <dbReference type="NCBI Taxonomy" id="2772559"/>
    <lineage>
        <taxon>Bacteria</taxon>
        <taxon>Bacillati</taxon>
        <taxon>Bacillota</taxon>
        <taxon>Bacilli</taxon>
        <taxon>Bacillales</taxon>
        <taxon>Bacillaceae</taxon>
        <taxon>Peribacillus</taxon>
    </lineage>
</organism>
<reference evidence="2" key="1">
    <citation type="submission" date="2020-09" db="EMBL/GenBank/DDBJ databases">
        <title>Bacillus faecalis sp. nov., a moderately halophilic bacterium isolated from cow faeces.</title>
        <authorList>
            <person name="Jiang L."/>
            <person name="Lee J."/>
        </authorList>
    </citation>
    <scope>NUCLEOTIDE SEQUENCE</scope>
    <source>
        <strain evidence="2">AGMB 02131</strain>
    </source>
</reference>
<evidence type="ECO:0000313" key="2">
    <source>
        <dbReference type="EMBL" id="MBD3107163.1"/>
    </source>
</evidence>
<dbReference type="PANTHER" id="PTHR40032:SF1">
    <property type="entry name" value="EXPORTED PROTEIN"/>
    <property type="match status" value="1"/>
</dbReference>
<dbReference type="InterPro" id="IPR024301">
    <property type="entry name" value="Amidase_6"/>
</dbReference>
<feature type="domain" description="Putative amidase" evidence="1">
    <location>
        <begin position="127"/>
        <end position="279"/>
    </location>
</feature>
<dbReference type="Pfam" id="PF12671">
    <property type="entry name" value="Amidase_6"/>
    <property type="match status" value="1"/>
</dbReference>
<keyword evidence="3" id="KW-1185">Reference proteome</keyword>